<reference evidence="2 3" key="1">
    <citation type="submission" date="2018-01" db="EMBL/GenBank/DDBJ databases">
        <title>Whole genome sequencing of Histamine producing bacteria.</title>
        <authorList>
            <person name="Butler K."/>
        </authorList>
    </citation>
    <scope>NUCLEOTIDE SEQUENCE [LARGE SCALE GENOMIC DNA]</scope>
    <source>
        <strain evidence="2 3">FS-7.2</strain>
    </source>
</reference>
<dbReference type="PROSITE" id="PS51671">
    <property type="entry name" value="ACT"/>
    <property type="match status" value="1"/>
</dbReference>
<dbReference type="CDD" id="cd04869">
    <property type="entry name" value="ACT_GcvR_2"/>
    <property type="match status" value="1"/>
</dbReference>
<organism evidence="2 3">
    <name type="scientific">Photobacterium kishitanii</name>
    <dbReference type="NCBI Taxonomy" id="318456"/>
    <lineage>
        <taxon>Bacteria</taxon>
        <taxon>Pseudomonadati</taxon>
        <taxon>Pseudomonadota</taxon>
        <taxon>Gammaproteobacteria</taxon>
        <taxon>Vibrionales</taxon>
        <taxon>Vibrionaceae</taxon>
        <taxon>Photobacterium</taxon>
    </lineage>
</organism>
<keyword evidence="1" id="KW-0804">Transcription</keyword>
<comment type="subcellular location">
    <subcellularLocation>
        <location evidence="1">Cytoplasm</location>
    </subcellularLocation>
</comment>
<protein>
    <recommendedName>
        <fullName evidence="1">Glycine cleavage system transcriptional repressor</fullName>
    </recommendedName>
</protein>
<dbReference type="GO" id="GO:0006355">
    <property type="term" value="P:regulation of DNA-templated transcription"/>
    <property type="evidence" value="ECO:0007669"/>
    <property type="project" value="UniProtKB-UniRule"/>
</dbReference>
<dbReference type="GeneID" id="29943375"/>
<dbReference type="EMBL" id="PYNF01000012">
    <property type="protein sequence ID" value="PSU97970.1"/>
    <property type="molecule type" value="Genomic_DNA"/>
</dbReference>
<sequence>MKQLIVTIIGKDKPGLVEQLSDTVYFNHANWVTSSLSQLGGQFAGIIQIEVATEHFISLRQALTKIEALQIHIVEDHTQAAIPYVAQQLTVTGNDRRGIVKEVTRHLTLLGINIAKLKTATQSAPNWGYPIFVAEFQLHTPPEINADMIQQQLEQLADDLTIDIETLS</sequence>
<accession>A0A2T3KGG3</accession>
<gene>
    <name evidence="2" type="ORF">C9J27_14615</name>
</gene>
<dbReference type="InterPro" id="IPR016867">
    <property type="entry name" value="GcvR"/>
</dbReference>
<dbReference type="PANTHER" id="PTHR34875:SF6">
    <property type="entry name" value="UPF0237 PROTEIN MJ1558"/>
    <property type="match status" value="1"/>
</dbReference>
<dbReference type="InterPro" id="IPR045865">
    <property type="entry name" value="ACT-like_dom_sf"/>
</dbReference>
<name>A0A0B7JFF7_9GAMM</name>
<dbReference type="AlphaFoldDB" id="A0A0B7JFF7"/>
<keyword evidence="1" id="KW-0678">Repressor</keyword>
<keyword evidence="1" id="KW-0963">Cytoplasm</keyword>
<dbReference type="Proteomes" id="UP000241426">
    <property type="component" value="Unassembled WGS sequence"/>
</dbReference>
<proteinExistence type="predicted"/>
<dbReference type="RefSeq" id="WP_036795874.1">
    <property type="nucleotide sequence ID" value="NZ_JAUZMX010000001.1"/>
</dbReference>
<dbReference type="InterPro" id="IPR002912">
    <property type="entry name" value="ACT_dom"/>
</dbReference>
<accession>A0A0B7JFF7</accession>
<dbReference type="eggNOG" id="COG2716">
    <property type="taxonomic scope" value="Bacteria"/>
</dbReference>
<evidence type="ECO:0000313" key="2">
    <source>
        <dbReference type="EMBL" id="PSU97970.1"/>
    </source>
</evidence>
<comment type="caution">
    <text evidence="2">The sequence shown here is derived from an EMBL/GenBank/DDBJ whole genome shotgun (WGS) entry which is preliminary data.</text>
</comment>
<dbReference type="Pfam" id="PF13740">
    <property type="entry name" value="ACT_6"/>
    <property type="match status" value="1"/>
</dbReference>
<dbReference type="GO" id="GO:0005737">
    <property type="term" value="C:cytoplasm"/>
    <property type="evidence" value="ECO:0007669"/>
    <property type="project" value="UniProtKB-SubCell"/>
</dbReference>
<dbReference type="InterPro" id="IPR050990">
    <property type="entry name" value="UPF0237/GcvR_regulator"/>
</dbReference>
<dbReference type="PANTHER" id="PTHR34875">
    <property type="entry name" value="UPF0237 PROTEIN MJ1558"/>
    <property type="match status" value="1"/>
</dbReference>
<evidence type="ECO:0000256" key="1">
    <source>
        <dbReference type="PIRNR" id="PIRNR028103"/>
    </source>
</evidence>
<dbReference type="SUPFAM" id="SSF55021">
    <property type="entry name" value="ACT-like"/>
    <property type="match status" value="2"/>
</dbReference>
<evidence type="ECO:0000313" key="3">
    <source>
        <dbReference type="Proteomes" id="UP000241426"/>
    </source>
</evidence>
<dbReference type="PIRSF" id="PIRSF028103">
    <property type="entry name" value="GcvR"/>
    <property type="match status" value="1"/>
</dbReference>
<dbReference type="Gene3D" id="3.30.70.260">
    <property type="match status" value="2"/>
</dbReference>